<evidence type="ECO:0000313" key="2">
    <source>
        <dbReference type="Proteomes" id="UP001163835"/>
    </source>
</evidence>
<keyword evidence="1" id="KW-0418">Kinase</keyword>
<proteinExistence type="predicted"/>
<gene>
    <name evidence="1" type="ORF">F5876DRAFT_44619</name>
</gene>
<dbReference type="EMBL" id="MU795180">
    <property type="protein sequence ID" value="KAJ3809082.1"/>
    <property type="molecule type" value="Genomic_DNA"/>
</dbReference>
<keyword evidence="2" id="KW-1185">Reference proteome</keyword>
<sequence length="1070" mass="115439">MLQYSTYPSLSSQASTKSAIGKDNSDYFRHNEPSSTRLSSSVNNKRVHRDSLSNRSSYAFSNPLSITTNLLSSPTASSPSTMSSKPPRSPYISSRQALSPSPSAHPWSSSSAAKTPVDSRPTSPTQSVNSMALEDVLAAGDIVGEGATLQDETITLVSIGNPVSVRSDTPDYEQPAKEFEVVRRLGAGSYAVVYLVCEVLYRPPPSEDGHTFGTLDLDDVSSQRPKTVYGREYALKCLSKANLDEEALAAQMSEVTIHQSLHSHPNIVTLHRTLETPSLLLLLLEYVPGEDLFYFLEQARDHYEAESPGSTDSSSCSSRTPPTPSLLSNMNPAQQLSRTRLRLISSMFSQMCDAVAACHDQHVFHRDIKPENFIVTDGWDTLPDGTQERKVVVKLTDFGLSTTDAQSSDMDCGSAPYMSYECRNNLAPTYRPRAADVWSLGIVLINMLYHCNPWTDTAHGACGSFSQFLRDPVNFFMYRFAGMTQHVADVLAHKVFNILDDPEDDSKRISASGFGTWVRELPDLLADDPKPRKGHQRNVSISSATQGFSISASTPMSHRPQSRQASGSTTVRTPAIPSRSLSRAPSLGPAYEHPGASELSTVFDQEIEVEEVETRKYEDREEGADVISEEGLNSRSQSAHKRRKRGARKGKGAAMAPNTPKDETLATLAVASQSLAREISKTSKLSGRTGSSTSLSASASSRRSRPYEPVSMYPLPTPLLSSTKPLVSRYPPTSASSMPAAPSSAPATATSVNKKPSKWKLSFGKASAAALVPGGALHDDASSMLSTDSNSPMSGTASNVTSLIMALEAPAINSASITNLNDEDSLSTFNRGRRGRGSPPSSLYHDAHHSSRSPMPPRSPNRDRWDDRRSDRAISPNSTRSGRPLASSASSVVSSNWRSSMSTNASMSSSAFTRYSNSSIRSVSTAATSVSSNSWRTNGKYAPSSSSSYHAAHPGLPKNVKIMDGVPWELSELPRGQRIDPVGEMSNGLPRKQRSRKPKELSLGTISERPPHSANSQRSPGFIGRDAGASTSDLNSALSTSSSQGDGDGPKKVQKGQINALAKMLSALRR</sequence>
<keyword evidence="1" id="KW-0808">Transferase</keyword>
<organism evidence="1 2">
    <name type="scientific">Lentinula aff. lateritia</name>
    <dbReference type="NCBI Taxonomy" id="2804960"/>
    <lineage>
        <taxon>Eukaryota</taxon>
        <taxon>Fungi</taxon>
        <taxon>Dikarya</taxon>
        <taxon>Basidiomycota</taxon>
        <taxon>Agaricomycotina</taxon>
        <taxon>Agaricomycetes</taxon>
        <taxon>Agaricomycetidae</taxon>
        <taxon>Agaricales</taxon>
        <taxon>Marasmiineae</taxon>
        <taxon>Omphalotaceae</taxon>
        <taxon>Lentinula</taxon>
    </lineage>
</organism>
<accession>A0ACC1TWJ4</accession>
<name>A0ACC1TWJ4_9AGAR</name>
<dbReference type="Proteomes" id="UP001163835">
    <property type="component" value="Unassembled WGS sequence"/>
</dbReference>
<evidence type="ECO:0000313" key="1">
    <source>
        <dbReference type="EMBL" id="KAJ3809082.1"/>
    </source>
</evidence>
<reference evidence="1" key="1">
    <citation type="submission" date="2022-09" db="EMBL/GenBank/DDBJ databases">
        <title>A Global Phylogenomic Analysis of the Shiitake Genus Lentinula.</title>
        <authorList>
            <consortium name="DOE Joint Genome Institute"/>
            <person name="Sierra-Patev S."/>
            <person name="Min B."/>
            <person name="Naranjo-Ortiz M."/>
            <person name="Looney B."/>
            <person name="Konkel Z."/>
            <person name="Slot J.C."/>
            <person name="Sakamoto Y."/>
            <person name="Steenwyk J.L."/>
            <person name="Rokas A."/>
            <person name="Carro J."/>
            <person name="Camarero S."/>
            <person name="Ferreira P."/>
            <person name="Molpeceres G."/>
            <person name="Ruiz-Duenas F.J."/>
            <person name="Serrano A."/>
            <person name="Henrissat B."/>
            <person name="Drula E."/>
            <person name="Hughes K.W."/>
            <person name="Mata J.L."/>
            <person name="Ishikawa N.K."/>
            <person name="Vargas-Isla R."/>
            <person name="Ushijima S."/>
            <person name="Smith C.A."/>
            <person name="Ahrendt S."/>
            <person name="Andreopoulos W."/>
            <person name="He G."/>
            <person name="Labutti K."/>
            <person name="Lipzen A."/>
            <person name="Ng V."/>
            <person name="Riley R."/>
            <person name="Sandor L."/>
            <person name="Barry K."/>
            <person name="Martinez A.T."/>
            <person name="Xiao Y."/>
            <person name="Gibbons J.G."/>
            <person name="Terashima K."/>
            <person name="Grigoriev I.V."/>
            <person name="Hibbett D.S."/>
        </authorList>
    </citation>
    <scope>NUCLEOTIDE SEQUENCE</scope>
    <source>
        <strain evidence="1">TMI1499</strain>
    </source>
</reference>
<protein>
    <submittedName>
        <fullName evidence="1">CAMK/CAMK-unique protein kinase</fullName>
    </submittedName>
</protein>
<comment type="caution">
    <text evidence="1">The sequence shown here is derived from an EMBL/GenBank/DDBJ whole genome shotgun (WGS) entry which is preliminary data.</text>
</comment>